<evidence type="ECO:0000313" key="8">
    <source>
        <dbReference type="Proteomes" id="UP001530315"/>
    </source>
</evidence>
<dbReference type="EMBL" id="JALLAZ020000008">
    <property type="protein sequence ID" value="KAL3805959.1"/>
    <property type="molecule type" value="Genomic_DNA"/>
</dbReference>
<dbReference type="InterPro" id="IPR007014">
    <property type="entry name" value="FUN14"/>
</dbReference>
<keyword evidence="3 6" id="KW-0812">Transmembrane</keyword>
<evidence type="ECO:0000256" key="3">
    <source>
        <dbReference type="ARBA" id="ARBA00022692"/>
    </source>
</evidence>
<proteinExistence type="inferred from homology"/>
<dbReference type="GO" id="GO:0016020">
    <property type="term" value="C:membrane"/>
    <property type="evidence" value="ECO:0007669"/>
    <property type="project" value="UniProtKB-SubCell"/>
</dbReference>
<comment type="caution">
    <text evidence="7">The sequence shown here is derived from an EMBL/GenBank/DDBJ whole genome shotgun (WGS) entry which is preliminary data.</text>
</comment>
<dbReference type="PANTHER" id="PTHR21346">
    <property type="entry name" value="FUN14 DOMAIN CONTAINING"/>
    <property type="match status" value="1"/>
</dbReference>
<name>A0ABD3R034_9STRA</name>
<protein>
    <submittedName>
        <fullName evidence="7">Uncharacterized protein</fullName>
    </submittedName>
</protein>
<feature type="transmembrane region" description="Helical" evidence="6">
    <location>
        <begin position="41"/>
        <end position="61"/>
    </location>
</feature>
<dbReference type="PANTHER" id="PTHR21346:SF0">
    <property type="entry name" value="RE45833P"/>
    <property type="match status" value="1"/>
</dbReference>
<keyword evidence="4 6" id="KW-1133">Transmembrane helix</keyword>
<dbReference type="Pfam" id="PF04930">
    <property type="entry name" value="FUN14"/>
    <property type="match status" value="1"/>
</dbReference>
<evidence type="ECO:0000256" key="1">
    <source>
        <dbReference type="ARBA" id="ARBA00004370"/>
    </source>
</evidence>
<evidence type="ECO:0000313" key="7">
    <source>
        <dbReference type="EMBL" id="KAL3805959.1"/>
    </source>
</evidence>
<reference evidence="7 8" key="1">
    <citation type="submission" date="2024-10" db="EMBL/GenBank/DDBJ databases">
        <title>Updated reference genomes for cyclostephanoid diatoms.</title>
        <authorList>
            <person name="Roberts W.R."/>
            <person name="Alverson A.J."/>
        </authorList>
    </citation>
    <scope>NUCLEOTIDE SEQUENCE [LARGE SCALE GENOMIC DNA]</scope>
    <source>
        <strain evidence="7 8">AJA276-08</strain>
    </source>
</reference>
<comment type="subcellular location">
    <subcellularLocation>
        <location evidence="1">Membrane</location>
    </subcellularLocation>
</comment>
<organism evidence="7 8">
    <name type="scientific">Stephanodiscus triporus</name>
    <dbReference type="NCBI Taxonomy" id="2934178"/>
    <lineage>
        <taxon>Eukaryota</taxon>
        <taxon>Sar</taxon>
        <taxon>Stramenopiles</taxon>
        <taxon>Ochrophyta</taxon>
        <taxon>Bacillariophyta</taxon>
        <taxon>Coscinodiscophyceae</taxon>
        <taxon>Thalassiosirophycidae</taxon>
        <taxon>Stephanodiscales</taxon>
        <taxon>Stephanodiscaceae</taxon>
        <taxon>Stephanodiscus</taxon>
    </lineage>
</organism>
<comment type="similarity">
    <text evidence="2">Belongs to the FUN14 family.</text>
</comment>
<evidence type="ECO:0000256" key="4">
    <source>
        <dbReference type="ARBA" id="ARBA00022989"/>
    </source>
</evidence>
<dbReference type="AlphaFoldDB" id="A0ABD3R034"/>
<evidence type="ECO:0000256" key="6">
    <source>
        <dbReference type="SAM" id="Phobius"/>
    </source>
</evidence>
<keyword evidence="5 6" id="KW-0472">Membrane</keyword>
<evidence type="ECO:0000256" key="2">
    <source>
        <dbReference type="ARBA" id="ARBA00009160"/>
    </source>
</evidence>
<sequence length="88" mass="9600">MAENAQDRRHPRPYKPIISKLTISSVMGYCSAITAKRLGKGIAFFAGLGFIALQGMVYGGFVTVDWKKVEKSAVDAIDTESSLTYEPV</sequence>
<keyword evidence="8" id="KW-1185">Reference proteome</keyword>
<dbReference type="Proteomes" id="UP001530315">
    <property type="component" value="Unassembled WGS sequence"/>
</dbReference>
<evidence type="ECO:0000256" key="5">
    <source>
        <dbReference type="ARBA" id="ARBA00023136"/>
    </source>
</evidence>
<accession>A0ABD3R034</accession>
<gene>
    <name evidence="7" type="ORF">ACHAW5_002495</name>
</gene>